<dbReference type="Pfam" id="PF00072">
    <property type="entry name" value="Response_reg"/>
    <property type="match status" value="1"/>
</dbReference>
<keyword evidence="4" id="KW-0016">Alginate biosynthesis</keyword>
<dbReference type="InterPro" id="IPR025943">
    <property type="entry name" value="Sigma_54_int_dom_ATP-bd_2"/>
</dbReference>
<dbReference type="GO" id="GO:0005524">
    <property type="term" value="F:ATP binding"/>
    <property type="evidence" value="ECO:0007669"/>
    <property type="project" value="UniProtKB-KW"/>
</dbReference>
<dbReference type="InterPro" id="IPR002078">
    <property type="entry name" value="Sigma_54_int"/>
</dbReference>
<evidence type="ECO:0000256" key="4">
    <source>
        <dbReference type="ARBA" id="ARBA00022841"/>
    </source>
</evidence>
<dbReference type="PROSITE" id="PS50045">
    <property type="entry name" value="SIGMA54_INTERACT_4"/>
    <property type="match status" value="1"/>
</dbReference>
<keyword evidence="7" id="KW-0238">DNA-binding</keyword>
<keyword evidence="5" id="KW-0902">Two-component regulatory system</keyword>
<dbReference type="PANTHER" id="PTHR32071:SF113">
    <property type="entry name" value="ALGINATE BIOSYNTHESIS TRANSCRIPTIONAL REGULATORY PROTEIN ALGB"/>
    <property type="match status" value="1"/>
</dbReference>
<evidence type="ECO:0000256" key="6">
    <source>
        <dbReference type="ARBA" id="ARBA00023015"/>
    </source>
</evidence>
<dbReference type="InterPro" id="IPR009057">
    <property type="entry name" value="Homeodomain-like_sf"/>
</dbReference>
<dbReference type="Proteomes" id="UP000025241">
    <property type="component" value="Chromosome I"/>
</dbReference>
<sequence>MEPTTEQSGRVLLVDDEPAILRTFRYCLEDSGYAVATASSTAQAEALLQRQVFDLCFLDLRLGDDNGLDLLAQMRLQTPWMRVVIVTAHSAVDTAVDAMQAGAADYLVKPCTPEQLRMAAAKQLELRQLTARLEVLEGAQAGQGGQLESHSPAMTAVLETARQVAATDANILVLGESGSGKGELARAIHGWSKRAKKAFVTINCPSLSADLMESELFGHSRGAFTGASESTLGRVSQADGGTLFLDEIGDFPLPLQAKLLRFIQDKEYERVGDPVTRRADVRILAATNRDLAGMVAQGLFREDLLYRLNVIVLNLPPLRERAEDIPDLAERFLAQFVRDYGRPARGFAPEAQALLRQYAWPGNVRELRNVVERASIICNQELVEPEHLGLGEQAGSNLPRIGEALSLEELEKAHIASVMASSPTLDQAAKTLGIDASTLYRKRKQYNL</sequence>
<evidence type="ECO:0000256" key="2">
    <source>
        <dbReference type="ARBA" id="ARBA00022741"/>
    </source>
</evidence>
<dbReference type="PANTHER" id="PTHR32071">
    <property type="entry name" value="TRANSCRIPTIONAL REGULATORY PROTEIN"/>
    <property type="match status" value="1"/>
</dbReference>
<evidence type="ECO:0000313" key="15">
    <source>
        <dbReference type="Proteomes" id="UP000025241"/>
    </source>
</evidence>
<reference evidence="14 15" key="1">
    <citation type="submission" date="2013-03" db="EMBL/GenBank/DDBJ databases">
        <authorList>
            <person name="Linke B."/>
        </authorList>
    </citation>
    <scope>NUCLEOTIDE SEQUENCE [LARGE SCALE GENOMIC DNA]</scope>
    <source>
        <strain evidence="14 15">B13</strain>
    </source>
</reference>
<dbReference type="Pfam" id="PF00158">
    <property type="entry name" value="Sigma54_activat"/>
    <property type="match status" value="1"/>
</dbReference>
<dbReference type="SMART" id="SM00382">
    <property type="entry name" value="AAA"/>
    <property type="match status" value="1"/>
</dbReference>
<dbReference type="InterPro" id="IPR025944">
    <property type="entry name" value="Sigma_54_int_dom_CS"/>
</dbReference>
<dbReference type="RefSeq" id="WP_043256712.1">
    <property type="nucleotide sequence ID" value="NZ_HG322950.1"/>
</dbReference>
<dbReference type="SUPFAM" id="SSF52172">
    <property type="entry name" value="CheY-like"/>
    <property type="match status" value="1"/>
</dbReference>
<dbReference type="GO" id="GO:0043565">
    <property type="term" value="F:sequence-specific DNA binding"/>
    <property type="evidence" value="ECO:0007669"/>
    <property type="project" value="InterPro"/>
</dbReference>
<dbReference type="KEGG" id="pkc:PKB_5803"/>
<dbReference type="InterPro" id="IPR003593">
    <property type="entry name" value="AAA+_ATPase"/>
</dbReference>
<keyword evidence="1 11" id="KW-0597">Phosphoprotein</keyword>
<dbReference type="Gene3D" id="3.40.50.2300">
    <property type="match status" value="1"/>
</dbReference>
<dbReference type="InterPro" id="IPR027417">
    <property type="entry name" value="P-loop_NTPase"/>
</dbReference>
<dbReference type="Gene3D" id="3.40.50.300">
    <property type="entry name" value="P-loop containing nucleotide triphosphate hydrolases"/>
    <property type="match status" value="1"/>
</dbReference>
<reference evidence="14 15" key="2">
    <citation type="submission" date="2014-05" db="EMBL/GenBank/DDBJ databases">
        <title>Genome sequence of the 3-chlorobenzoate degrading bacterium Pseudomonas knackmussii B13 shows multiple evidence for horizontal gene transfer.</title>
        <authorList>
            <person name="Miyazaki R."/>
            <person name="Bertelli C."/>
            <person name="Falquet L."/>
            <person name="Robinson-Rechavi M."/>
            <person name="Gharib W."/>
            <person name="Roy S."/>
            <person name="Van der Meer J.R."/>
        </authorList>
    </citation>
    <scope>NUCLEOTIDE SEQUENCE [LARGE SCALE GENOMIC DNA]</scope>
    <source>
        <strain evidence="14 15">B13</strain>
    </source>
</reference>
<dbReference type="Gene3D" id="1.10.8.60">
    <property type="match status" value="1"/>
</dbReference>
<dbReference type="PROSITE" id="PS00675">
    <property type="entry name" value="SIGMA54_INTERACT_1"/>
    <property type="match status" value="1"/>
</dbReference>
<dbReference type="InterPro" id="IPR025662">
    <property type="entry name" value="Sigma_54_int_dom_ATP-bd_1"/>
</dbReference>
<evidence type="ECO:0000256" key="10">
    <source>
        <dbReference type="ARBA" id="ARBA00073743"/>
    </source>
</evidence>
<evidence type="ECO:0000256" key="1">
    <source>
        <dbReference type="ARBA" id="ARBA00022553"/>
    </source>
</evidence>
<dbReference type="SMART" id="SM00448">
    <property type="entry name" value="REC"/>
    <property type="match status" value="1"/>
</dbReference>
<keyword evidence="6" id="KW-0805">Transcription regulation</keyword>
<protein>
    <recommendedName>
        <fullName evidence="10">Alginate biosynthesis transcriptional regulatory protein AlgB</fullName>
    </recommendedName>
</protein>
<dbReference type="GO" id="GO:0006355">
    <property type="term" value="P:regulation of DNA-templated transcription"/>
    <property type="evidence" value="ECO:0007669"/>
    <property type="project" value="InterPro"/>
</dbReference>
<evidence type="ECO:0000313" key="14">
    <source>
        <dbReference type="EMBL" id="CDF87108.1"/>
    </source>
</evidence>
<feature type="domain" description="Response regulatory" evidence="13">
    <location>
        <begin position="10"/>
        <end position="124"/>
    </location>
</feature>
<organism evidence="14 15">
    <name type="scientific">Pseudomonas knackmussii (strain DSM 6978 / CCUG 54928 / LMG 23759 / B13)</name>
    <dbReference type="NCBI Taxonomy" id="1301098"/>
    <lineage>
        <taxon>Bacteria</taxon>
        <taxon>Pseudomonadati</taxon>
        <taxon>Pseudomonadota</taxon>
        <taxon>Gammaproteobacteria</taxon>
        <taxon>Pseudomonadales</taxon>
        <taxon>Pseudomonadaceae</taxon>
        <taxon>Pseudomonas</taxon>
    </lineage>
</organism>
<keyword evidence="15" id="KW-1185">Reference proteome</keyword>
<evidence type="ECO:0000259" key="12">
    <source>
        <dbReference type="PROSITE" id="PS50045"/>
    </source>
</evidence>
<dbReference type="PROSITE" id="PS00676">
    <property type="entry name" value="SIGMA54_INTERACT_2"/>
    <property type="match status" value="1"/>
</dbReference>
<comment type="pathway">
    <text evidence="9">Glycan biosynthesis; alginate biosynthesis [regulation].</text>
</comment>
<dbReference type="Gene3D" id="1.10.10.60">
    <property type="entry name" value="Homeodomain-like"/>
    <property type="match status" value="1"/>
</dbReference>
<evidence type="ECO:0000259" key="13">
    <source>
        <dbReference type="PROSITE" id="PS50110"/>
    </source>
</evidence>
<dbReference type="eggNOG" id="COG2204">
    <property type="taxonomic scope" value="Bacteria"/>
</dbReference>
<dbReference type="PROSITE" id="PS50110">
    <property type="entry name" value="RESPONSE_REGULATORY"/>
    <property type="match status" value="1"/>
</dbReference>
<dbReference type="InterPro" id="IPR001789">
    <property type="entry name" value="Sig_transdc_resp-reg_receiver"/>
</dbReference>
<dbReference type="FunFam" id="1.10.8.60:FF:000120">
    <property type="entry name" value="Sigma-54-dependent Fis family transcriptional regulator"/>
    <property type="match status" value="1"/>
</dbReference>
<dbReference type="InterPro" id="IPR058031">
    <property type="entry name" value="AAA_lid_NorR"/>
</dbReference>
<dbReference type="InterPro" id="IPR002197">
    <property type="entry name" value="HTH_Fis"/>
</dbReference>
<feature type="domain" description="Sigma-54 factor interaction" evidence="12">
    <location>
        <begin position="147"/>
        <end position="376"/>
    </location>
</feature>
<evidence type="ECO:0000256" key="8">
    <source>
        <dbReference type="ARBA" id="ARBA00023163"/>
    </source>
</evidence>
<evidence type="ECO:0000256" key="9">
    <source>
        <dbReference type="ARBA" id="ARBA00060514"/>
    </source>
</evidence>
<evidence type="ECO:0000256" key="5">
    <source>
        <dbReference type="ARBA" id="ARBA00023012"/>
    </source>
</evidence>
<dbReference type="InterPro" id="IPR011006">
    <property type="entry name" value="CheY-like_superfamily"/>
</dbReference>
<evidence type="ECO:0000256" key="11">
    <source>
        <dbReference type="PROSITE-ProRule" id="PRU00169"/>
    </source>
</evidence>
<dbReference type="STRING" id="1301098.PKB_5803"/>
<dbReference type="AlphaFoldDB" id="A0A024HQZ9"/>
<dbReference type="EMBL" id="HG322950">
    <property type="protein sequence ID" value="CDF87108.1"/>
    <property type="molecule type" value="Genomic_DNA"/>
</dbReference>
<evidence type="ECO:0000256" key="3">
    <source>
        <dbReference type="ARBA" id="ARBA00022840"/>
    </source>
</evidence>
<evidence type="ECO:0000256" key="7">
    <source>
        <dbReference type="ARBA" id="ARBA00023125"/>
    </source>
</evidence>
<keyword evidence="2" id="KW-0547">Nucleotide-binding</keyword>
<dbReference type="CDD" id="cd00009">
    <property type="entry name" value="AAA"/>
    <property type="match status" value="1"/>
</dbReference>
<dbReference type="SUPFAM" id="SSF52540">
    <property type="entry name" value="P-loop containing nucleoside triphosphate hydrolases"/>
    <property type="match status" value="1"/>
</dbReference>
<proteinExistence type="predicted"/>
<dbReference type="GO" id="GO:0000160">
    <property type="term" value="P:phosphorelay signal transduction system"/>
    <property type="evidence" value="ECO:0007669"/>
    <property type="project" value="UniProtKB-KW"/>
</dbReference>
<dbReference type="SUPFAM" id="SSF46689">
    <property type="entry name" value="Homeodomain-like"/>
    <property type="match status" value="1"/>
</dbReference>
<dbReference type="HOGENOM" id="CLU_000445_0_6_6"/>
<feature type="modified residue" description="4-aspartylphosphate" evidence="11">
    <location>
        <position position="59"/>
    </location>
</feature>
<dbReference type="Pfam" id="PF25601">
    <property type="entry name" value="AAA_lid_14"/>
    <property type="match status" value="1"/>
</dbReference>
<dbReference type="Pfam" id="PF02954">
    <property type="entry name" value="HTH_8"/>
    <property type="match status" value="1"/>
</dbReference>
<dbReference type="PATRIC" id="fig|1301098.3.peg.5781"/>
<dbReference type="GO" id="GO:0042121">
    <property type="term" value="P:alginic acid biosynthetic process"/>
    <property type="evidence" value="ECO:0007669"/>
    <property type="project" value="UniProtKB-KW"/>
</dbReference>
<keyword evidence="8" id="KW-0804">Transcription</keyword>
<keyword evidence="3" id="KW-0067">ATP-binding</keyword>
<name>A0A024HQZ9_PSEKB</name>
<accession>A0A024HQZ9</accession>
<gene>
    <name evidence="14" type="primary">algB</name>
    <name evidence="14" type="ORF">PKB_5803</name>
</gene>
<dbReference type="FunFam" id="3.40.50.300:FF:000006">
    <property type="entry name" value="DNA-binding transcriptional regulator NtrC"/>
    <property type="match status" value="1"/>
</dbReference>
<dbReference type="OrthoDB" id="9804019at2"/>
<dbReference type="PROSITE" id="PS00688">
    <property type="entry name" value="SIGMA54_INTERACT_3"/>
    <property type="match status" value="1"/>
</dbReference>